<gene>
    <name evidence="1" type="ORF">SBFV3_gp48</name>
</gene>
<protein>
    <submittedName>
        <fullName evidence="1">Uncharacterized protein</fullName>
    </submittedName>
</protein>
<proteinExistence type="predicted"/>
<dbReference type="Proteomes" id="UP000269193">
    <property type="component" value="Segment"/>
</dbReference>
<organism evidence="1 2">
    <name type="scientific">Sulfolobales Beppu filamentous virus 3</name>
    <dbReference type="NCBI Taxonomy" id="2493124"/>
    <lineage>
        <taxon>Viruses</taxon>
        <taxon>Adnaviria</taxon>
        <taxon>Zilligvirae</taxon>
        <taxon>Taleaviricota</taxon>
        <taxon>Tokiviricetes</taxon>
        <taxon>Ligamenvirales</taxon>
        <taxon>Lipothrixviridae</taxon>
        <taxon>Deltalipothrixvirus</taxon>
        <taxon>Deltalipothrixvirus beppuense</taxon>
        <taxon>Deltalipothrixvirus SBFV3</taxon>
    </lineage>
</organism>
<accession>A0A3S8NF57</accession>
<keyword evidence="2" id="KW-1185">Reference proteome</keyword>
<name>A0A3S8NF57_9VIRU</name>
<reference evidence="1 2" key="1">
    <citation type="journal article" date="2018" name="Environ. Microbiol.">
        <title>New archaeal viruses discovered by metagenomic analysis of viral communities in enrichment cultures.</title>
        <authorList>
            <person name="Liu Y."/>
            <person name="Brandt D."/>
            <person name="Ishino S."/>
            <person name="Ishino Y."/>
            <person name="Koonin E.V."/>
            <person name="Kalinowski J."/>
            <person name="Krupovic M."/>
            <person name="Prangishvili D."/>
        </authorList>
    </citation>
    <scope>NUCLEOTIDE SEQUENCE [LARGE SCALE GENOMIC DNA]</scope>
</reference>
<dbReference type="EMBL" id="MK064564">
    <property type="protein sequence ID" value="AZI75883.1"/>
    <property type="molecule type" value="Genomic_DNA"/>
</dbReference>
<sequence>MVEINEDEYGVFISLSGIPSDVEYHDGMVQIWRDKDGKIVAISITYVDDKRRRRRVYLHFSDTFDIFNVIVNFLKANADLNTVRISAGIYRSKPIMIRYTKKQESDIMVLDQWLLTTADGWDFDSDNGNTVNEYAFYKGVIPFKGEEYGWYKVVQIDFNYRIITLFDEYIVER</sequence>
<evidence type="ECO:0000313" key="2">
    <source>
        <dbReference type="Proteomes" id="UP000269193"/>
    </source>
</evidence>
<evidence type="ECO:0000313" key="1">
    <source>
        <dbReference type="EMBL" id="AZI75883.1"/>
    </source>
</evidence>